<dbReference type="SUPFAM" id="SSF56672">
    <property type="entry name" value="DNA/RNA polymerases"/>
    <property type="match status" value="1"/>
</dbReference>
<keyword evidence="1" id="KW-0511">Multifunctional enzyme</keyword>
<dbReference type="AlphaFoldDB" id="A0A8R7K3Q3"/>
<dbReference type="InterPro" id="IPR050951">
    <property type="entry name" value="Retrovirus_Pol_polyprotein"/>
</dbReference>
<evidence type="ECO:0000256" key="1">
    <source>
        <dbReference type="ARBA" id="ARBA00023268"/>
    </source>
</evidence>
<dbReference type="Pfam" id="PF17919">
    <property type="entry name" value="RT_RNaseH_2"/>
    <property type="match status" value="1"/>
</dbReference>
<dbReference type="Pfam" id="PF00078">
    <property type="entry name" value="RVT_1"/>
    <property type="match status" value="1"/>
</dbReference>
<dbReference type="EnsemblPlants" id="TuG1812G0100003901.01.T01">
    <property type="protein sequence ID" value="TuG1812G0100003901.01.T01.cds406372"/>
    <property type="gene ID" value="TuG1812G0100003901.01"/>
</dbReference>
<dbReference type="PANTHER" id="PTHR37984:SF5">
    <property type="entry name" value="PROTEIN NYNRIN-LIKE"/>
    <property type="match status" value="1"/>
</dbReference>
<reference evidence="3" key="2">
    <citation type="submission" date="2018-03" db="EMBL/GenBank/DDBJ databases">
        <title>The Triticum urartu genome reveals the dynamic nature of wheat genome evolution.</title>
        <authorList>
            <person name="Ling H."/>
            <person name="Ma B."/>
            <person name="Shi X."/>
            <person name="Liu H."/>
            <person name="Dong L."/>
            <person name="Sun H."/>
            <person name="Cao Y."/>
            <person name="Gao Q."/>
            <person name="Zheng S."/>
            <person name="Li Y."/>
            <person name="Yu Y."/>
            <person name="Du H."/>
            <person name="Qi M."/>
            <person name="Li Y."/>
            <person name="Yu H."/>
            <person name="Cui Y."/>
            <person name="Wang N."/>
            <person name="Chen C."/>
            <person name="Wu H."/>
            <person name="Zhao Y."/>
            <person name="Zhang J."/>
            <person name="Li Y."/>
            <person name="Zhou W."/>
            <person name="Zhang B."/>
            <person name="Hu W."/>
            <person name="Eijk M."/>
            <person name="Tang J."/>
            <person name="Witsenboer H."/>
            <person name="Zhao S."/>
            <person name="Li Z."/>
            <person name="Zhang A."/>
            <person name="Wang D."/>
            <person name="Liang C."/>
        </authorList>
    </citation>
    <scope>NUCLEOTIDE SEQUENCE [LARGE SCALE GENOMIC DNA]</scope>
    <source>
        <strain evidence="3">cv. G1812</strain>
    </source>
</reference>
<dbReference type="GO" id="GO:0003824">
    <property type="term" value="F:catalytic activity"/>
    <property type="evidence" value="ECO:0007669"/>
    <property type="project" value="UniProtKB-KW"/>
</dbReference>
<dbReference type="InterPro" id="IPR041577">
    <property type="entry name" value="RT_RNaseH_2"/>
</dbReference>
<reference evidence="3" key="3">
    <citation type="submission" date="2022-06" db="UniProtKB">
        <authorList>
            <consortium name="EnsemblPlants"/>
        </authorList>
    </citation>
    <scope>IDENTIFICATION</scope>
</reference>
<name>A0A8R7K3Q3_TRIUA</name>
<organism evidence="3 4">
    <name type="scientific">Triticum urartu</name>
    <name type="common">Red wild einkorn</name>
    <name type="synonym">Crithodium urartu</name>
    <dbReference type="NCBI Taxonomy" id="4572"/>
    <lineage>
        <taxon>Eukaryota</taxon>
        <taxon>Viridiplantae</taxon>
        <taxon>Streptophyta</taxon>
        <taxon>Embryophyta</taxon>
        <taxon>Tracheophyta</taxon>
        <taxon>Spermatophyta</taxon>
        <taxon>Magnoliopsida</taxon>
        <taxon>Liliopsida</taxon>
        <taxon>Poales</taxon>
        <taxon>Poaceae</taxon>
        <taxon>BOP clade</taxon>
        <taxon>Pooideae</taxon>
        <taxon>Triticodae</taxon>
        <taxon>Triticeae</taxon>
        <taxon>Triticinae</taxon>
        <taxon>Triticum</taxon>
    </lineage>
</organism>
<reference evidence="4" key="1">
    <citation type="journal article" date="2013" name="Nature">
        <title>Draft genome of the wheat A-genome progenitor Triticum urartu.</title>
        <authorList>
            <person name="Ling H.Q."/>
            <person name="Zhao S."/>
            <person name="Liu D."/>
            <person name="Wang J."/>
            <person name="Sun H."/>
            <person name="Zhang C."/>
            <person name="Fan H."/>
            <person name="Li D."/>
            <person name="Dong L."/>
            <person name="Tao Y."/>
            <person name="Gao C."/>
            <person name="Wu H."/>
            <person name="Li Y."/>
            <person name="Cui Y."/>
            <person name="Guo X."/>
            <person name="Zheng S."/>
            <person name="Wang B."/>
            <person name="Yu K."/>
            <person name="Liang Q."/>
            <person name="Yang W."/>
            <person name="Lou X."/>
            <person name="Chen J."/>
            <person name="Feng M."/>
            <person name="Jian J."/>
            <person name="Zhang X."/>
            <person name="Luo G."/>
            <person name="Jiang Y."/>
            <person name="Liu J."/>
            <person name="Wang Z."/>
            <person name="Sha Y."/>
            <person name="Zhang B."/>
            <person name="Wu H."/>
            <person name="Tang D."/>
            <person name="Shen Q."/>
            <person name="Xue P."/>
            <person name="Zou S."/>
            <person name="Wang X."/>
            <person name="Liu X."/>
            <person name="Wang F."/>
            <person name="Yang Y."/>
            <person name="An X."/>
            <person name="Dong Z."/>
            <person name="Zhang K."/>
            <person name="Zhang X."/>
            <person name="Luo M.C."/>
            <person name="Dvorak J."/>
            <person name="Tong Y."/>
            <person name="Wang J."/>
            <person name="Yang H."/>
            <person name="Li Z."/>
            <person name="Wang D."/>
            <person name="Zhang A."/>
            <person name="Wang J."/>
        </authorList>
    </citation>
    <scope>NUCLEOTIDE SEQUENCE</scope>
    <source>
        <strain evidence="4">cv. G1812</strain>
    </source>
</reference>
<dbReference type="PROSITE" id="PS50878">
    <property type="entry name" value="RT_POL"/>
    <property type="match status" value="1"/>
</dbReference>
<dbReference type="FunFam" id="3.30.70.270:FF:000020">
    <property type="entry name" value="Transposon Tf2-6 polyprotein-like Protein"/>
    <property type="match status" value="1"/>
</dbReference>
<evidence type="ECO:0000313" key="3">
    <source>
        <dbReference type="EnsemblPlants" id="TuG1812G0100003901.01.T01.cds406372"/>
    </source>
</evidence>
<proteinExistence type="predicted"/>
<keyword evidence="4" id="KW-1185">Reference proteome</keyword>
<feature type="domain" description="Reverse transcriptase" evidence="2">
    <location>
        <begin position="1"/>
        <end position="146"/>
    </location>
</feature>
<sequence length="404" mass="45613">MLNSVTVQHKYPMPIVEELLDELTGAKYFTKLDLRSGYHQIRLVAGEEHKTTFKTHHGLYEFKVMPFGLTNAPATFQAAMNILFAGLLRRCVLVFMDDILIYSKILEEHLQHLEQVFTIMQENQLYVKLSKCSFVQQKLEYLGHIISGAGVQTDPAKIAAVQNWPVPTNVKQVRGFLGLTGYYRKFIKNYGIISRTLSDLLKKDVIFQWTPTVEAAFQSLKTALAQAPVLALPDFKKTFMIETDASNNGIGAVLMQEGHPISYLSKALGPKAQALSTYEKECLAVILAVDKWRSYLQHAPFTLSTDHRSLKHLQDHKITSPMQQKALLKLLGLRYTITYKKGQDNTAADALSRSPAPVELHTISFCTPKWLSVVAEGYHQHQEDKQLLQELALTGSNEKGYVLY</sequence>
<evidence type="ECO:0000259" key="2">
    <source>
        <dbReference type="PROSITE" id="PS50878"/>
    </source>
</evidence>
<dbReference type="Gene3D" id="3.10.10.10">
    <property type="entry name" value="HIV Type 1 Reverse Transcriptase, subunit A, domain 1"/>
    <property type="match status" value="1"/>
</dbReference>
<dbReference type="PANTHER" id="PTHR37984">
    <property type="entry name" value="PROTEIN CBG26694"/>
    <property type="match status" value="1"/>
</dbReference>
<dbReference type="InterPro" id="IPR043502">
    <property type="entry name" value="DNA/RNA_pol_sf"/>
</dbReference>
<protein>
    <recommendedName>
        <fullName evidence="2">Reverse transcriptase domain-containing protein</fullName>
    </recommendedName>
</protein>
<dbReference type="InterPro" id="IPR000477">
    <property type="entry name" value="RT_dom"/>
</dbReference>
<dbReference type="Gramene" id="TuG1812G0100003901.01.T01">
    <property type="protein sequence ID" value="TuG1812G0100003901.01.T01.cds406372"/>
    <property type="gene ID" value="TuG1812G0100003901.01"/>
</dbReference>
<accession>A0A8R7K3Q3</accession>
<evidence type="ECO:0000313" key="4">
    <source>
        <dbReference type="Proteomes" id="UP000015106"/>
    </source>
</evidence>
<dbReference type="Gene3D" id="3.30.70.270">
    <property type="match status" value="2"/>
</dbReference>
<dbReference type="CDD" id="cd09274">
    <property type="entry name" value="RNase_HI_RT_Ty3"/>
    <property type="match status" value="1"/>
</dbReference>
<dbReference type="CDD" id="cd01647">
    <property type="entry name" value="RT_LTR"/>
    <property type="match status" value="1"/>
</dbReference>
<dbReference type="InterPro" id="IPR043128">
    <property type="entry name" value="Rev_trsase/Diguanyl_cyclase"/>
</dbReference>
<dbReference type="FunFam" id="3.10.20.370:FF:000001">
    <property type="entry name" value="Retrovirus-related Pol polyprotein from transposon 17.6-like protein"/>
    <property type="match status" value="1"/>
</dbReference>
<dbReference type="Proteomes" id="UP000015106">
    <property type="component" value="Chromosome 1"/>
</dbReference>